<evidence type="ECO:0000313" key="5">
    <source>
        <dbReference type="EMBL" id="KAF2829560.1"/>
    </source>
</evidence>
<dbReference type="Proteomes" id="UP000799424">
    <property type="component" value="Unassembled WGS sequence"/>
</dbReference>
<dbReference type="PANTHER" id="PTHR46865:SF2">
    <property type="entry name" value="MONOOXYGENASE"/>
    <property type="match status" value="1"/>
</dbReference>
<keyword evidence="2" id="KW-0274">FAD</keyword>
<keyword evidence="3" id="KW-0560">Oxidoreductase</keyword>
<dbReference type="OrthoDB" id="655030at2759"/>
<sequence length="440" mass="48043">MAQKPLSILISGAGIAGSSLALMLARHPSFTLKPIVTLVERAPEPRTTGQAIDIRGQAVTVIQRLGLEKKIKEKHTSETGIAFVDAEGRTIAQVDATGNVNKQSGTSEFEILRGDLAALLIEEMEAAKKANNAEVSVVYGESVKSLEEQEDGVAVQFAQGKVKDAKFDVVVAADGYHSSTRAFIFNKEASESAIMPMGMYIAYYTIPRIPEDDDLWQWYTAPGGLAIHLRPHGNKKTMGVYLSITGPSKANIPELDEALAQGPDAQVALLRERFQHLDWQSKRFLDGLDTTNDLYMQSVSMVVTPQWTTNRCAMIGDAAFAMMGFGTSFAMIGAYTLAGELSKITSNSTADVSAALKSHEQVLRPLVAKQQKPPPFFPQTFNPQTQLGLTALRTAIRVVIGLRIPQLAQWFMAGDDKNGWKLPEYGWQQEQAIEASKDKV</sequence>
<dbReference type="EMBL" id="MU006221">
    <property type="protein sequence ID" value="KAF2829560.1"/>
    <property type="molecule type" value="Genomic_DNA"/>
</dbReference>
<feature type="domain" description="FAD-binding" evidence="4">
    <location>
        <begin position="8"/>
        <end position="346"/>
    </location>
</feature>
<dbReference type="GO" id="GO:0071949">
    <property type="term" value="F:FAD binding"/>
    <property type="evidence" value="ECO:0007669"/>
    <property type="project" value="InterPro"/>
</dbReference>
<keyword evidence="1" id="KW-0285">Flavoprotein</keyword>
<dbReference type="Pfam" id="PF01494">
    <property type="entry name" value="FAD_binding_3"/>
    <property type="match status" value="1"/>
</dbReference>
<keyword evidence="6" id="KW-1185">Reference proteome</keyword>
<dbReference type="PANTHER" id="PTHR46865">
    <property type="entry name" value="OXIDOREDUCTASE-RELATED"/>
    <property type="match status" value="1"/>
</dbReference>
<evidence type="ECO:0000259" key="4">
    <source>
        <dbReference type="Pfam" id="PF01494"/>
    </source>
</evidence>
<organism evidence="5 6">
    <name type="scientific">Ophiobolus disseminans</name>
    <dbReference type="NCBI Taxonomy" id="1469910"/>
    <lineage>
        <taxon>Eukaryota</taxon>
        <taxon>Fungi</taxon>
        <taxon>Dikarya</taxon>
        <taxon>Ascomycota</taxon>
        <taxon>Pezizomycotina</taxon>
        <taxon>Dothideomycetes</taxon>
        <taxon>Pleosporomycetidae</taxon>
        <taxon>Pleosporales</taxon>
        <taxon>Pleosporineae</taxon>
        <taxon>Phaeosphaeriaceae</taxon>
        <taxon>Ophiobolus</taxon>
    </lineage>
</organism>
<dbReference type="InterPro" id="IPR051704">
    <property type="entry name" value="FAD_aromatic-hydroxylase"/>
</dbReference>
<evidence type="ECO:0000256" key="1">
    <source>
        <dbReference type="ARBA" id="ARBA00022630"/>
    </source>
</evidence>
<dbReference type="InterPro" id="IPR002938">
    <property type="entry name" value="FAD-bd"/>
</dbReference>
<proteinExistence type="predicted"/>
<dbReference type="SUPFAM" id="SSF51905">
    <property type="entry name" value="FAD/NAD(P)-binding domain"/>
    <property type="match status" value="1"/>
</dbReference>
<dbReference type="GO" id="GO:0016491">
    <property type="term" value="F:oxidoreductase activity"/>
    <property type="evidence" value="ECO:0007669"/>
    <property type="project" value="UniProtKB-KW"/>
</dbReference>
<accession>A0A6A7A8C9</accession>
<evidence type="ECO:0000256" key="3">
    <source>
        <dbReference type="ARBA" id="ARBA00023002"/>
    </source>
</evidence>
<dbReference type="Gene3D" id="3.50.50.60">
    <property type="entry name" value="FAD/NAD(P)-binding domain"/>
    <property type="match status" value="1"/>
</dbReference>
<gene>
    <name evidence="5" type="ORF">CC86DRAFT_454137</name>
</gene>
<evidence type="ECO:0000313" key="6">
    <source>
        <dbReference type="Proteomes" id="UP000799424"/>
    </source>
</evidence>
<dbReference type="PRINTS" id="PR00420">
    <property type="entry name" value="RNGMNOXGNASE"/>
</dbReference>
<evidence type="ECO:0000256" key="2">
    <source>
        <dbReference type="ARBA" id="ARBA00022827"/>
    </source>
</evidence>
<protein>
    <submittedName>
        <fullName evidence="5">FAD/NAD(P)-binding domain-containing protein</fullName>
    </submittedName>
</protein>
<reference evidence="5" key="1">
    <citation type="journal article" date="2020" name="Stud. Mycol.">
        <title>101 Dothideomycetes genomes: a test case for predicting lifestyles and emergence of pathogens.</title>
        <authorList>
            <person name="Haridas S."/>
            <person name="Albert R."/>
            <person name="Binder M."/>
            <person name="Bloem J."/>
            <person name="Labutti K."/>
            <person name="Salamov A."/>
            <person name="Andreopoulos B."/>
            <person name="Baker S."/>
            <person name="Barry K."/>
            <person name="Bills G."/>
            <person name="Bluhm B."/>
            <person name="Cannon C."/>
            <person name="Castanera R."/>
            <person name="Culley D."/>
            <person name="Daum C."/>
            <person name="Ezra D."/>
            <person name="Gonzalez J."/>
            <person name="Henrissat B."/>
            <person name="Kuo A."/>
            <person name="Liang C."/>
            <person name="Lipzen A."/>
            <person name="Lutzoni F."/>
            <person name="Magnuson J."/>
            <person name="Mondo S."/>
            <person name="Nolan M."/>
            <person name="Ohm R."/>
            <person name="Pangilinan J."/>
            <person name="Park H.-J."/>
            <person name="Ramirez L."/>
            <person name="Alfaro M."/>
            <person name="Sun H."/>
            <person name="Tritt A."/>
            <person name="Yoshinaga Y."/>
            <person name="Zwiers L.-H."/>
            <person name="Turgeon B."/>
            <person name="Goodwin S."/>
            <person name="Spatafora J."/>
            <person name="Crous P."/>
            <person name="Grigoriev I."/>
        </authorList>
    </citation>
    <scope>NUCLEOTIDE SEQUENCE</scope>
    <source>
        <strain evidence="5">CBS 113818</strain>
    </source>
</reference>
<name>A0A6A7A8C9_9PLEO</name>
<dbReference type="InterPro" id="IPR036188">
    <property type="entry name" value="FAD/NAD-bd_sf"/>
</dbReference>
<dbReference type="AlphaFoldDB" id="A0A6A7A8C9"/>